<accession>A0A074VN92</accession>
<sequence length="155" mass="17021">MGCSKVLMSLALCLRRGGLVSWALENGARPDDPMLTDPYRCPPLLDTVARRGSVVSFKLPQSKGARRGLRTLHSAVDTAFDVSESRIEMVRNLVDDLNLIVNALDGPEESQTAGVLHSVRQQGGQAAAMRMSFASCWKRELTREYEGLFIAVQQS</sequence>
<evidence type="ECO:0000256" key="1">
    <source>
        <dbReference type="SAM" id="SignalP"/>
    </source>
</evidence>
<feature type="signal peptide" evidence="1">
    <location>
        <begin position="1"/>
        <end position="23"/>
    </location>
</feature>
<dbReference type="AlphaFoldDB" id="A0A074VN92"/>
<evidence type="ECO:0000313" key="2">
    <source>
        <dbReference type="EMBL" id="KEQ60579.1"/>
    </source>
</evidence>
<gene>
    <name evidence="2" type="ORF">M437DRAFT_68116</name>
</gene>
<dbReference type="HOGENOM" id="CLU_1695116_0_0_1"/>
<dbReference type="GeneID" id="63918431"/>
<protein>
    <recommendedName>
        <fullName evidence="4">Prion-inhibition and propagation HeLo domain-containing protein</fullName>
    </recommendedName>
</protein>
<name>A0A074VN92_AURM1</name>
<keyword evidence="3" id="KW-1185">Reference proteome</keyword>
<organism evidence="2 3">
    <name type="scientific">Aureobasidium melanogenum (strain CBS 110374)</name>
    <name type="common">Aureobasidium pullulans var. melanogenum</name>
    <dbReference type="NCBI Taxonomy" id="1043003"/>
    <lineage>
        <taxon>Eukaryota</taxon>
        <taxon>Fungi</taxon>
        <taxon>Dikarya</taxon>
        <taxon>Ascomycota</taxon>
        <taxon>Pezizomycotina</taxon>
        <taxon>Dothideomycetes</taxon>
        <taxon>Dothideomycetidae</taxon>
        <taxon>Dothideales</taxon>
        <taxon>Saccotheciaceae</taxon>
        <taxon>Aureobasidium</taxon>
    </lineage>
</organism>
<reference evidence="2 3" key="1">
    <citation type="journal article" date="2014" name="BMC Genomics">
        <title>Genome sequencing of four Aureobasidium pullulans varieties: biotechnological potential, stress tolerance, and description of new species.</title>
        <authorList>
            <person name="Gostin Ar C."/>
            <person name="Ohm R.A."/>
            <person name="Kogej T."/>
            <person name="Sonjak S."/>
            <person name="Turk M."/>
            <person name="Zajc J."/>
            <person name="Zalar P."/>
            <person name="Grube M."/>
            <person name="Sun H."/>
            <person name="Han J."/>
            <person name="Sharma A."/>
            <person name="Chiniquy J."/>
            <person name="Ngan C.Y."/>
            <person name="Lipzen A."/>
            <person name="Barry K."/>
            <person name="Grigoriev I.V."/>
            <person name="Gunde-Cimerman N."/>
        </authorList>
    </citation>
    <scope>NUCLEOTIDE SEQUENCE [LARGE SCALE GENOMIC DNA]</scope>
    <source>
        <strain evidence="2 3">CBS 110374</strain>
    </source>
</reference>
<proteinExistence type="predicted"/>
<dbReference type="Proteomes" id="UP000030672">
    <property type="component" value="Unassembled WGS sequence"/>
</dbReference>
<feature type="chain" id="PRO_5001701780" description="Prion-inhibition and propagation HeLo domain-containing protein" evidence="1">
    <location>
        <begin position="24"/>
        <end position="155"/>
    </location>
</feature>
<evidence type="ECO:0000313" key="3">
    <source>
        <dbReference type="Proteomes" id="UP000030672"/>
    </source>
</evidence>
<keyword evidence="1" id="KW-0732">Signal</keyword>
<dbReference type="RefSeq" id="XP_040877602.1">
    <property type="nucleotide sequence ID" value="XM_041025058.1"/>
</dbReference>
<dbReference type="EMBL" id="KL584842">
    <property type="protein sequence ID" value="KEQ60579.1"/>
    <property type="molecule type" value="Genomic_DNA"/>
</dbReference>
<evidence type="ECO:0008006" key="4">
    <source>
        <dbReference type="Google" id="ProtNLM"/>
    </source>
</evidence>